<evidence type="ECO:0000313" key="3">
    <source>
        <dbReference type="Proteomes" id="UP000229523"/>
    </source>
</evidence>
<reference evidence="2 3" key="1">
    <citation type="journal article" date="2018" name="Front. Microbiol.">
        <title>Description and Comparative Genomics of Macrococcus caseolyticus subsp. hominis subsp. nov., Macrococcus goetzii sp. nov., Macrococcus epidermidis sp. nov., and Macrococcus bohemicus sp. nov., Novel Macrococci From Human Clinical Material With Virulence Potential and Suspected Uptake of Foreign DNA by Natural Transformation.</title>
        <authorList>
            <person name="Maslanova I."/>
            <person name="Wertheimer Z."/>
            <person name="Sedlacek I."/>
            <person name="Svec P."/>
            <person name="Indrakova A."/>
            <person name="Kovarovic V."/>
            <person name="Schumann P."/>
            <person name="Sproer C."/>
            <person name="Kralova S."/>
            <person name="Sedo O."/>
            <person name="Kristofova L."/>
            <person name="Vrbovska V."/>
            <person name="Fuzik T."/>
            <person name="Petras P."/>
            <person name="Zdrahal Z."/>
            <person name="Ruzickova V."/>
            <person name="Doskar J."/>
            <person name="Pantucek R."/>
        </authorList>
    </citation>
    <scope>NUCLEOTIDE SEQUENCE [LARGE SCALE GENOMIC DNA]</scope>
    <source>
        <strain evidence="2 3">CCM 4927</strain>
    </source>
</reference>
<keyword evidence="1" id="KW-0812">Transmembrane</keyword>
<dbReference type="EMBL" id="MJBI02000001">
    <property type="protein sequence ID" value="RAI82921.1"/>
    <property type="molecule type" value="Genomic_DNA"/>
</dbReference>
<accession>A0A2G5NRS3</accession>
<protein>
    <submittedName>
        <fullName evidence="2">Uncharacterized protein</fullName>
    </submittedName>
</protein>
<sequence length="133" mass="16126">MKNKNNVFFVITKFIILIVAFIDWLPTEQEWIDGLAEIENSFPNTIWIDKEKDIKIWRMGGGSYVVKRQDDDIQYPQYMTGIIYNKTFFITRNRNNRYFTYDVINNKKKEIKKHDIQKFKNKYKLKGDFLPLE</sequence>
<evidence type="ECO:0000256" key="1">
    <source>
        <dbReference type="SAM" id="Phobius"/>
    </source>
</evidence>
<keyword evidence="1" id="KW-1133">Transmembrane helix</keyword>
<organism evidence="2 3">
    <name type="scientific">Macrococcoides goetzii</name>
    <dbReference type="NCBI Taxonomy" id="1891097"/>
    <lineage>
        <taxon>Bacteria</taxon>
        <taxon>Bacillati</taxon>
        <taxon>Bacillota</taxon>
        <taxon>Bacilli</taxon>
        <taxon>Bacillales</taxon>
        <taxon>Staphylococcaceae</taxon>
        <taxon>Macrococcoides</taxon>
    </lineage>
</organism>
<dbReference type="AlphaFoldDB" id="A0A2G5NRS3"/>
<proteinExistence type="predicted"/>
<dbReference type="RefSeq" id="WP_099577497.1">
    <property type="nucleotide sequence ID" value="NZ_MJBI02000001.1"/>
</dbReference>
<dbReference type="Proteomes" id="UP000229523">
    <property type="component" value="Unassembled WGS sequence"/>
</dbReference>
<name>A0A2G5NRS3_9STAP</name>
<keyword evidence="3" id="KW-1185">Reference proteome</keyword>
<comment type="caution">
    <text evidence="2">The sequence shown here is derived from an EMBL/GenBank/DDBJ whole genome shotgun (WGS) entry which is preliminary data.</text>
</comment>
<keyword evidence="1" id="KW-0472">Membrane</keyword>
<evidence type="ECO:0000313" key="2">
    <source>
        <dbReference type="EMBL" id="RAI82921.1"/>
    </source>
</evidence>
<feature type="transmembrane region" description="Helical" evidence="1">
    <location>
        <begin position="7"/>
        <end position="25"/>
    </location>
</feature>
<gene>
    <name evidence="2" type="ORF">BFS35_004335</name>
</gene>